<reference evidence="1 2" key="1">
    <citation type="submission" date="2019-01" db="EMBL/GenBank/DDBJ databases">
        <authorList>
            <person name="Brito A."/>
        </authorList>
    </citation>
    <scope>NUCLEOTIDE SEQUENCE [LARGE SCALE GENOMIC DNA]</scope>
    <source>
        <strain evidence="1">1</strain>
    </source>
</reference>
<dbReference type="EMBL" id="CAACVJ010000457">
    <property type="protein sequence ID" value="VEP16923.1"/>
    <property type="molecule type" value="Genomic_DNA"/>
</dbReference>
<sequence>MEIINNAIEQNLNLAIAFITQIDYNLETKNLIVNLKQRLENLL</sequence>
<proteinExistence type="predicted"/>
<dbReference type="RefSeq" id="WP_281291128.1">
    <property type="nucleotide sequence ID" value="NZ_LR213811.1"/>
</dbReference>
<keyword evidence="2" id="KW-1185">Reference proteome</keyword>
<dbReference type="Proteomes" id="UP000320055">
    <property type="component" value="Unassembled WGS sequence"/>
</dbReference>
<protein>
    <submittedName>
        <fullName evidence="1">Uncharacterized protein</fullName>
    </submittedName>
</protein>
<evidence type="ECO:0000313" key="1">
    <source>
        <dbReference type="EMBL" id="VEP16923.1"/>
    </source>
</evidence>
<accession>A0A563W078</accession>
<organism evidence="1 2">
    <name type="scientific">Hyella patelloides LEGE 07179</name>
    <dbReference type="NCBI Taxonomy" id="945734"/>
    <lineage>
        <taxon>Bacteria</taxon>
        <taxon>Bacillati</taxon>
        <taxon>Cyanobacteriota</taxon>
        <taxon>Cyanophyceae</taxon>
        <taxon>Pleurocapsales</taxon>
        <taxon>Hyellaceae</taxon>
        <taxon>Hyella</taxon>
    </lineage>
</organism>
<name>A0A563W078_9CYAN</name>
<evidence type="ECO:0000313" key="2">
    <source>
        <dbReference type="Proteomes" id="UP000320055"/>
    </source>
</evidence>
<dbReference type="AlphaFoldDB" id="A0A563W078"/>
<gene>
    <name evidence="1" type="ORF">H1P_510026</name>
</gene>